<protein>
    <submittedName>
        <fullName evidence="2">Uncharacterized protein</fullName>
    </submittedName>
</protein>
<dbReference type="EnsemblPlants" id="Ma05_t09040.1">
    <property type="protein sequence ID" value="Ma05_p09040.1"/>
    <property type="gene ID" value="Ma05_g09040"/>
</dbReference>
<keyword evidence="3" id="KW-1185">Reference proteome</keyword>
<keyword evidence="1" id="KW-1133">Transmembrane helix</keyword>
<reference evidence="2" key="1">
    <citation type="submission" date="2021-05" db="UniProtKB">
        <authorList>
            <consortium name="EnsemblPlants"/>
        </authorList>
    </citation>
    <scope>IDENTIFICATION</scope>
    <source>
        <strain evidence="2">subsp. malaccensis</strain>
    </source>
</reference>
<dbReference type="Proteomes" id="UP000012960">
    <property type="component" value="Unplaced"/>
</dbReference>
<accession>A0A804J2I6</accession>
<feature type="transmembrane region" description="Helical" evidence="1">
    <location>
        <begin position="40"/>
        <end position="63"/>
    </location>
</feature>
<organism evidence="2 3">
    <name type="scientific">Musa acuminata subsp. malaccensis</name>
    <name type="common">Wild banana</name>
    <name type="synonym">Musa malaccensis</name>
    <dbReference type="NCBI Taxonomy" id="214687"/>
    <lineage>
        <taxon>Eukaryota</taxon>
        <taxon>Viridiplantae</taxon>
        <taxon>Streptophyta</taxon>
        <taxon>Embryophyta</taxon>
        <taxon>Tracheophyta</taxon>
        <taxon>Spermatophyta</taxon>
        <taxon>Magnoliopsida</taxon>
        <taxon>Liliopsida</taxon>
        <taxon>Zingiberales</taxon>
        <taxon>Musaceae</taxon>
        <taxon>Musa</taxon>
    </lineage>
</organism>
<sequence>MHFLDSSLIFFIFYSFPSVILLNPWLKYNIRQRLIRDNSYLIYSIFFLLMCKISNISIGLGSIGELGDHDWLLNVGLKVEIWLVTILPNRIIKPLAEHSEYPIELIAFSNDRKFLGSISHDQMFKVRSSHSI</sequence>
<evidence type="ECO:0000313" key="2">
    <source>
        <dbReference type="EnsemblPlants" id="Ma05_p09040.1"/>
    </source>
</evidence>
<dbReference type="InParanoid" id="A0A804J2I6"/>
<evidence type="ECO:0000256" key="1">
    <source>
        <dbReference type="SAM" id="Phobius"/>
    </source>
</evidence>
<proteinExistence type="predicted"/>
<keyword evidence="1" id="KW-0812">Transmembrane</keyword>
<evidence type="ECO:0000313" key="3">
    <source>
        <dbReference type="Proteomes" id="UP000012960"/>
    </source>
</evidence>
<dbReference type="AlphaFoldDB" id="A0A804J2I6"/>
<feature type="transmembrane region" description="Helical" evidence="1">
    <location>
        <begin position="6"/>
        <end position="28"/>
    </location>
</feature>
<dbReference type="Gramene" id="Ma05_t09040.1">
    <property type="protein sequence ID" value="Ma05_p09040.1"/>
    <property type="gene ID" value="Ma05_g09040"/>
</dbReference>
<name>A0A804J2I6_MUSAM</name>
<keyword evidence="1" id="KW-0472">Membrane</keyword>